<keyword evidence="12" id="KW-1185">Reference proteome</keyword>
<evidence type="ECO:0000256" key="2">
    <source>
        <dbReference type="ARBA" id="ARBA00022475"/>
    </source>
</evidence>
<evidence type="ECO:0000256" key="1">
    <source>
        <dbReference type="ARBA" id="ARBA00004651"/>
    </source>
</evidence>
<evidence type="ECO:0000256" key="8">
    <source>
        <dbReference type="ARBA" id="ARBA00023224"/>
    </source>
</evidence>
<dbReference type="GO" id="GO:0004993">
    <property type="term" value="F:G protein-coupled serotonin receptor activity"/>
    <property type="evidence" value="ECO:0007669"/>
    <property type="project" value="TreeGrafter"/>
</dbReference>
<gene>
    <name evidence="11" type="ORF">HOLleu_06709</name>
</gene>
<keyword evidence="2" id="KW-1003">Cell membrane</keyword>
<dbReference type="Proteomes" id="UP001152320">
    <property type="component" value="Chromosome 2"/>
</dbReference>
<evidence type="ECO:0000256" key="4">
    <source>
        <dbReference type="ARBA" id="ARBA00022989"/>
    </source>
</evidence>
<protein>
    <submittedName>
        <fullName evidence="11">5-hydroxytryptamine receptor 1B</fullName>
    </submittedName>
</protein>
<name>A0A9Q1CLX5_HOLLE</name>
<accession>A0A9Q1CLX5</accession>
<keyword evidence="3 9" id="KW-0812">Transmembrane</keyword>
<evidence type="ECO:0000256" key="6">
    <source>
        <dbReference type="ARBA" id="ARBA00023136"/>
    </source>
</evidence>
<dbReference type="OrthoDB" id="5964776at2759"/>
<comment type="caution">
    <text evidence="11">The sequence shown here is derived from an EMBL/GenBank/DDBJ whole genome shotgun (WGS) entry which is preliminary data.</text>
</comment>
<dbReference type="GO" id="GO:0005886">
    <property type="term" value="C:plasma membrane"/>
    <property type="evidence" value="ECO:0007669"/>
    <property type="project" value="UniProtKB-SubCell"/>
</dbReference>
<dbReference type="PANTHER" id="PTHR24247">
    <property type="entry name" value="5-HYDROXYTRYPTAMINE RECEPTOR"/>
    <property type="match status" value="1"/>
</dbReference>
<dbReference type="InterPro" id="IPR000276">
    <property type="entry name" value="GPCR_Rhodpsn"/>
</dbReference>
<sequence length="274" mass="31624">MSFDRYQLVSDALKYNRRTTRKRLCYTIIPVWIIGLISSVAVYITFGYFSNLLITEPCSKRTNILYGAYLFGLFIYDYLIPLGILVFLNVAIYIKLVIRSKQFTHKKRCGEENAKYNISSDSSTEERVQNEDCVPLPAPDTKSAEILVVAIDENAETFGKSKEKTKVQNKANFEGEGQGAVNVKSLRKAGRQLFTLVSVFVVCWLPVHLLLLMSATKSWSWDGKELWYYFAHIFLAANSAINPIVYLRVCRRYRDQVFHMVSQVKRYVKIVRCY</sequence>
<keyword evidence="5" id="KW-0297">G-protein coupled receptor</keyword>
<dbReference type="InterPro" id="IPR017452">
    <property type="entry name" value="GPCR_Rhodpsn_7TM"/>
</dbReference>
<reference evidence="11" key="1">
    <citation type="submission" date="2021-10" db="EMBL/GenBank/DDBJ databases">
        <title>Tropical sea cucumber genome reveals ecological adaptation and Cuvierian tubules defense mechanism.</title>
        <authorList>
            <person name="Chen T."/>
        </authorList>
    </citation>
    <scope>NUCLEOTIDE SEQUENCE</scope>
    <source>
        <strain evidence="11">Nanhai2018</strain>
        <tissue evidence="11">Muscle</tissue>
    </source>
</reference>
<feature type="domain" description="G-protein coupled receptors family 1 profile" evidence="10">
    <location>
        <begin position="1"/>
        <end position="246"/>
    </location>
</feature>
<keyword evidence="8" id="KW-0807">Transducer</keyword>
<comment type="subcellular location">
    <subcellularLocation>
        <location evidence="1">Cell membrane</location>
        <topology evidence="1">Multi-pass membrane protein</topology>
    </subcellularLocation>
</comment>
<dbReference type="GO" id="GO:0045202">
    <property type="term" value="C:synapse"/>
    <property type="evidence" value="ECO:0007669"/>
    <property type="project" value="GOC"/>
</dbReference>
<feature type="transmembrane region" description="Helical" evidence="9">
    <location>
        <begin position="226"/>
        <end position="247"/>
    </location>
</feature>
<dbReference type="GO" id="GO:0007268">
    <property type="term" value="P:chemical synaptic transmission"/>
    <property type="evidence" value="ECO:0007669"/>
    <property type="project" value="TreeGrafter"/>
</dbReference>
<dbReference type="EMBL" id="JAIZAY010000002">
    <property type="protein sequence ID" value="KAJ8047658.1"/>
    <property type="molecule type" value="Genomic_DNA"/>
</dbReference>
<dbReference type="AlphaFoldDB" id="A0A9Q1CLX5"/>
<dbReference type="Pfam" id="PF00001">
    <property type="entry name" value="7tm_1"/>
    <property type="match status" value="1"/>
</dbReference>
<evidence type="ECO:0000313" key="12">
    <source>
        <dbReference type="Proteomes" id="UP001152320"/>
    </source>
</evidence>
<dbReference type="CDD" id="cd00637">
    <property type="entry name" value="7tm_classA_rhodopsin-like"/>
    <property type="match status" value="1"/>
</dbReference>
<dbReference type="GO" id="GO:0030425">
    <property type="term" value="C:dendrite"/>
    <property type="evidence" value="ECO:0007669"/>
    <property type="project" value="TreeGrafter"/>
</dbReference>
<keyword evidence="4 9" id="KW-1133">Transmembrane helix</keyword>
<feature type="transmembrane region" description="Helical" evidence="9">
    <location>
        <begin position="24"/>
        <end position="49"/>
    </location>
</feature>
<evidence type="ECO:0000313" key="11">
    <source>
        <dbReference type="EMBL" id="KAJ8047658.1"/>
    </source>
</evidence>
<organism evidence="11 12">
    <name type="scientific">Holothuria leucospilota</name>
    <name type="common">Black long sea cucumber</name>
    <name type="synonym">Mertensiothuria leucospilota</name>
    <dbReference type="NCBI Taxonomy" id="206669"/>
    <lineage>
        <taxon>Eukaryota</taxon>
        <taxon>Metazoa</taxon>
        <taxon>Echinodermata</taxon>
        <taxon>Eleutherozoa</taxon>
        <taxon>Echinozoa</taxon>
        <taxon>Holothuroidea</taxon>
        <taxon>Aspidochirotacea</taxon>
        <taxon>Aspidochirotida</taxon>
        <taxon>Holothuriidae</taxon>
        <taxon>Holothuria</taxon>
    </lineage>
</organism>
<evidence type="ECO:0000256" key="7">
    <source>
        <dbReference type="ARBA" id="ARBA00023170"/>
    </source>
</evidence>
<feature type="transmembrane region" description="Helical" evidence="9">
    <location>
        <begin position="193"/>
        <end position="214"/>
    </location>
</feature>
<evidence type="ECO:0000256" key="9">
    <source>
        <dbReference type="SAM" id="Phobius"/>
    </source>
</evidence>
<evidence type="ECO:0000259" key="10">
    <source>
        <dbReference type="PROSITE" id="PS50262"/>
    </source>
</evidence>
<dbReference type="GO" id="GO:0030594">
    <property type="term" value="F:neurotransmitter receptor activity"/>
    <property type="evidence" value="ECO:0007669"/>
    <property type="project" value="TreeGrafter"/>
</dbReference>
<feature type="transmembrane region" description="Helical" evidence="9">
    <location>
        <begin position="69"/>
        <end position="98"/>
    </location>
</feature>
<evidence type="ECO:0000256" key="5">
    <source>
        <dbReference type="ARBA" id="ARBA00023040"/>
    </source>
</evidence>
<dbReference type="GO" id="GO:0007187">
    <property type="term" value="P:G protein-coupled receptor signaling pathway, coupled to cyclic nucleotide second messenger"/>
    <property type="evidence" value="ECO:0007669"/>
    <property type="project" value="TreeGrafter"/>
</dbReference>
<keyword evidence="6 9" id="KW-0472">Membrane</keyword>
<dbReference type="PRINTS" id="PR00237">
    <property type="entry name" value="GPCRRHODOPSN"/>
</dbReference>
<dbReference type="Gene3D" id="1.20.1070.10">
    <property type="entry name" value="Rhodopsin 7-helix transmembrane proteins"/>
    <property type="match status" value="1"/>
</dbReference>
<evidence type="ECO:0000256" key="3">
    <source>
        <dbReference type="ARBA" id="ARBA00022692"/>
    </source>
</evidence>
<dbReference type="SUPFAM" id="SSF81321">
    <property type="entry name" value="Family A G protein-coupled receptor-like"/>
    <property type="match status" value="1"/>
</dbReference>
<proteinExistence type="predicted"/>
<keyword evidence="7 11" id="KW-0675">Receptor</keyword>
<dbReference type="PROSITE" id="PS50262">
    <property type="entry name" value="G_PROTEIN_RECEP_F1_2"/>
    <property type="match status" value="1"/>
</dbReference>